<feature type="region of interest" description="Disordered" evidence="1">
    <location>
        <begin position="402"/>
        <end position="469"/>
    </location>
</feature>
<feature type="region of interest" description="Disordered" evidence="1">
    <location>
        <begin position="68"/>
        <end position="113"/>
    </location>
</feature>
<organism evidence="2 3">
    <name type="scientific">Neurospora intermedia</name>
    <dbReference type="NCBI Taxonomy" id="5142"/>
    <lineage>
        <taxon>Eukaryota</taxon>
        <taxon>Fungi</taxon>
        <taxon>Dikarya</taxon>
        <taxon>Ascomycota</taxon>
        <taxon>Pezizomycotina</taxon>
        <taxon>Sordariomycetes</taxon>
        <taxon>Sordariomycetidae</taxon>
        <taxon>Sordariales</taxon>
        <taxon>Sordariaceae</taxon>
        <taxon>Neurospora</taxon>
    </lineage>
</organism>
<comment type="caution">
    <text evidence="2">The sequence shown here is derived from an EMBL/GenBank/DDBJ whole genome shotgun (WGS) entry which is preliminary data.</text>
</comment>
<reference evidence="2 3" key="1">
    <citation type="submission" date="2023-09" db="EMBL/GenBank/DDBJ databases">
        <title>Multi-omics analysis of a traditional fermented food reveals byproduct-associated fungal strains for waste-to-food upcycling.</title>
        <authorList>
            <consortium name="Lawrence Berkeley National Laboratory"/>
            <person name="Rekdal V.M."/>
            <person name="Villalobos-Escobedo J.M."/>
            <person name="Rodriguez-Valeron N."/>
            <person name="Garcia M.O."/>
            <person name="Vasquez D.P."/>
            <person name="Damayanti I."/>
            <person name="Sorensen P.M."/>
            <person name="Baidoo E.E."/>
            <person name="De Carvalho A.C."/>
            <person name="Riley R."/>
            <person name="Lipzen A."/>
            <person name="He G."/>
            <person name="Yan M."/>
            <person name="Haridas S."/>
            <person name="Daum C."/>
            <person name="Yoshinaga Y."/>
            <person name="Ng V."/>
            <person name="Grigoriev I.V."/>
            <person name="Munk R."/>
            <person name="Nuraida L."/>
            <person name="Wijaya C.H."/>
            <person name="Morales P.-C."/>
            <person name="Keasling J.D."/>
        </authorList>
    </citation>
    <scope>NUCLEOTIDE SEQUENCE [LARGE SCALE GENOMIC DNA]</scope>
    <source>
        <strain evidence="2 3">FGSC 2613</strain>
    </source>
</reference>
<evidence type="ECO:0000256" key="1">
    <source>
        <dbReference type="SAM" id="MobiDB-lite"/>
    </source>
</evidence>
<feature type="region of interest" description="Disordered" evidence="1">
    <location>
        <begin position="247"/>
        <end position="300"/>
    </location>
</feature>
<gene>
    <name evidence="2" type="ORF">QR685DRAFT_574524</name>
</gene>
<proteinExistence type="predicted"/>
<dbReference type="EMBL" id="JAVLET010000010">
    <property type="protein sequence ID" value="KAL0467062.1"/>
    <property type="molecule type" value="Genomic_DNA"/>
</dbReference>
<feature type="compositionally biased region" description="Low complexity" evidence="1">
    <location>
        <begin position="269"/>
        <end position="286"/>
    </location>
</feature>
<keyword evidence="3" id="KW-1185">Reference proteome</keyword>
<feature type="compositionally biased region" description="Polar residues" evidence="1">
    <location>
        <begin position="88"/>
        <end position="108"/>
    </location>
</feature>
<evidence type="ECO:0000313" key="3">
    <source>
        <dbReference type="Proteomes" id="UP001451303"/>
    </source>
</evidence>
<feature type="region of interest" description="Disordered" evidence="1">
    <location>
        <begin position="200"/>
        <end position="233"/>
    </location>
</feature>
<feature type="compositionally biased region" description="Basic and acidic residues" evidence="1">
    <location>
        <begin position="287"/>
        <end position="296"/>
    </location>
</feature>
<feature type="compositionally biased region" description="Acidic residues" evidence="1">
    <location>
        <begin position="536"/>
        <end position="546"/>
    </location>
</feature>
<accession>A0ABR3D2X5</accession>
<feature type="compositionally biased region" description="Pro residues" evidence="1">
    <location>
        <begin position="363"/>
        <end position="372"/>
    </location>
</feature>
<feature type="region of interest" description="Disordered" evidence="1">
    <location>
        <begin position="523"/>
        <end position="546"/>
    </location>
</feature>
<protein>
    <submittedName>
        <fullName evidence="2">Uncharacterized protein</fullName>
    </submittedName>
</protein>
<feature type="region of interest" description="Disordered" evidence="1">
    <location>
        <begin position="361"/>
        <end position="386"/>
    </location>
</feature>
<dbReference type="Proteomes" id="UP001451303">
    <property type="component" value="Unassembled WGS sequence"/>
</dbReference>
<evidence type="ECO:0000313" key="2">
    <source>
        <dbReference type="EMBL" id="KAL0467062.1"/>
    </source>
</evidence>
<feature type="compositionally biased region" description="Basic and acidic residues" evidence="1">
    <location>
        <begin position="455"/>
        <end position="469"/>
    </location>
</feature>
<feature type="region of interest" description="Disordered" evidence="1">
    <location>
        <begin position="30"/>
        <end position="49"/>
    </location>
</feature>
<sequence length="623" mass="68035">MSQRTKPYHIALGPWGSNGACCNLGRRSAQPLHLSGPSKPQSPEACNPVLSPSVRALRFRSNQTRLNHLSAATTAIRKPHDRRLPSGKDSTTEAGAHSLSQRQDSLTTDEPPPSPTVTLVYIFPCFQRRSIAKPQADRRFASALIPPLCHMYPPRFRHFHLSHMLDITVLSIKPMMRPIRATDPVAFPYSTRLYQAPVESDIQSKSAADKNSAEARSSIRRSRLQNSERVQQRRRRLAITAAINSGNAAAAAGHNHDNLRRRSPPAERSSGSNSDSNSNNAPNNAESSRDTTRDGPSRIGGMLDDQVIALFGRRLAHLHSLSQYPGALTDDEDPEPNPFLAHMTAEPPFAHMAVEPGFLSRRVPPPPPPPVEPRTSSQMNRGPPTPIRERAALRRIRDRTADRASSLYGTWGNPYPRPDAISGRRRGEQAPFVDAPQVDGLGDRMRSFSPEDLSPEDRTPRDRSPERDHVWDIFTTTLTPDPLTPSSGSSYASVSASAVASQNAAAPSVGTSVTVPDAPVEVAEAEPPCESGGENSDTEGDEEDELDVNPLTRFPLAPSLNSIRRSYADVTRNDSSDDSLEILGGMGGLQRIVRNLATREDVPDEWWAEAGLSRMLSRGASGN</sequence>
<name>A0ABR3D2X5_NEUIN</name>